<evidence type="ECO:0000313" key="2">
    <source>
        <dbReference type="Proteomes" id="UP000053051"/>
    </source>
</evidence>
<accession>M1X261</accession>
<organism evidence="1 2">
    <name type="scientific">Richelia intracellularis HH01</name>
    <dbReference type="NCBI Taxonomy" id="1165094"/>
    <lineage>
        <taxon>Bacteria</taxon>
        <taxon>Bacillati</taxon>
        <taxon>Cyanobacteriota</taxon>
        <taxon>Cyanophyceae</taxon>
        <taxon>Nostocales</taxon>
        <taxon>Nostocaceae</taxon>
        <taxon>Richelia</taxon>
    </lineage>
</organism>
<reference evidence="1 2" key="1">
    <citation type="submission" date="2012-05" db="EMBL/GenBank/DDBJ databases">
        <authorList>
            <person name="Hilton J."/>
        </authorList>
    </citation>
    <scope>NUCLEOTIDE SEQUENCE [LARGE SCALE GENOMIC DNA]</scope>
    <source>
        <strain evidence="1 2">HH01</strain>
    </source>
</reference>
<name>M1X261_9NOST</name>
<keyword evidence="2" id="KW-1185">Reference proteome</keyword>
<protein>
    <submittedName>
        <fullName evidence="1">Uncharacterized protein</fullName>
    </submittedName>
</protein>
<sequence>MWVVASKQRNIQFVWGDWATNSIPNLLIPAFSANNSV</sequence>
<dbReference type="Proteomes" id="UP000053051">
    <property type="component" value="Unassembled WGS sequence"/>
</dbReference>
<dbReference type="EMBL" id="CAIY01000005">
    <property type="protein sequence ID" value="CCH66265.1"/>
    <property type="molecule type" value="Genomic_DNA"/>
</dbReference>
<gene>
    <name evidence="1" type="ORF">RINTHH_1100</name>
</gene>
<comment type="caution">
    <text evidence="1">The sequence shown here is derived from an EMBL/GenBank/DDBJ whole genome shotgun (WGS) entry which is preliminary data.</text>
</comment>
<proteinExistence type="predicted"/>
<evidence type="ECO:0000313" key="1">
    <source>
        <dbReference type="EMBL" id="CCH66265.1"/>
    </source>
</evidence>
<dbReference type="AlphaFoldDB" id="M1X261"/>
<reference evidence="2" key="2">
    <citation type="submission" date="2016-01" db="EMBL/GenBank/DDBJ databases">
        <title>Diatom-associated endosymboitic cyanobacterium lacks core nitrogen metabolism enzymes.</title>
        <authorList>
            <person name="Hilton J.A."/>
            <person name="Foster R.A."/>
            <person name="Tripp H.J."/>
            <person name="Carter B.J."/>
            <person name="Zehr J.P."/>
            <person name="Villareal T.A."/>
        </authorList>
    </citation>
    <scope>NUCLEOTIDE SEQUENCE [LARGE SCALE GENOMIC DNA]</scope>
    <source>
        <strain evidence="2">HH01</strain>
    </source>
</reference>